<dbReference type="RefSeq" id="WP_076956295.1">
    <property type="nucleotide sequence ID" value="NZ_MLCO01000032.1"/>
</dbReference>
<name>A0A1V2H6S8_9PROT</name>
<dbReference type="AlphaFoldDB" id="A0A1V2H6S8"/>
<dbReference type="Proteomes" id="UP000188879">
    <property type="component" value="Unassembled WGS sequence"/>
</dbReference>
<evidence type="ECO:0000313" key="1">
    <source>
        <dbReference type="EMBL" id="ONG56961.1"/>
    </source>
</evidence>
<evidence type="ECO:0000313" key="2">
    <source>
        <dbReference type="Proteomes" id="UP000188879"/>
    </source>
</evidence>
<comment type="caution">
    <text evidence="1">The sequence shown here is derived from an EMBL/GenBank/DDBJ whole genome shotgun (WGS) entry which is preliminary data.</text>
</comment>
<sequence>MAMPKGEPAKLPLTGAEKARLLQGSPMRPVIAEISAIVQLVLSQITTTKGDPGLSAYQIAQKLGFTGSEAD</sequence>
<dbReference type="EMBL" id="MLCO01000032">
    <property type="protein sequence ID" value="ONG56961.1"/>
    <property type="molecule type" value="Genomic_DNA"/>
</dbReference>
<protein>
    <submittedName>
        <fullName evidence="1">Uncharacterized protein</fullName>
    </submittedName>
</protein>
<keyword evidence="2" id="KW-1185">Reference proteome</keyword>
<gene>
    <name evidence="1" type="ORF">BKE38_05040</name>
</gene>
<accession>A0A1V2H6S8</accession>
<reference evidence="1 2" key="1">
    <citation type="submission" date="2016-10" db="EMBL/GenBank/DDBJ databases">
        <title>Draft Genome sequence of Roseomonas sp. strain M3.</title>
        <authorList>
            <person name="Subhash Y."/>
            <person name="Lee S."/>
        </authorList>
    </citation>
    <scope>NUCLEOTIDE SEQUENCE [LARGE SCALE GENOMIC DNA]</scope>
    <source>
        <strain evidence="1 2">M3</strain>
    </source>
</reference>
<proteinExistence type="predicted"/>
<organism evidence="1 2">
    <name type="scientific">Teichococcus deserti</name>
    <dbReference type="NCBI Taxonomy" id="1817963"/>
    <lineage>
        <taxon>Bacteria</taxon>
        <taxon>Pseudomonadati</taxon>
        <taxon>Pseudomonadota</taxon>
        <taxon>Alphaproteobacteria</taxon>
        <taxon>Acetobacterales</taxon>
        <taxon>Roseomonadaceae</taxon>
        <taxon>Roseomonas</taxon>
    </lineage>
</organism>